<reference evidence="2 3" key="1">
    <citation type="submission" date="2017-03" db="EMBL/GenBank/DDBJ databases">
        <authorList>
            <person name="Afonso C.L."/>
            <person name="Miller P.J."/>
            <person name="Scott M.A."/>
            <person name="Spackman E."/>
            <person name="Goraichik I."/>
            <person name="Dimitrov K.M."/>
            <person name="Suarez D.L."/>
            <person name="Swayne D.E."/>
        </authorList>
    </citation>
    <scope>NUCLEOTIDE SEQUENCE [LARGE SCALE GENOMIC DNA]</scope>
    <source>
        <strain evidence="3">6(3)</strain>
    </source>
</reference>
<accession>A0A2H1IAE1</accession>
<feature type="region of interest" description="Disordered" evidence="1">
    <location>
        <begin position="1"/>
        <end position="42"/>
    </location>
</feature>
<dbReference type="EMBL" id="FXYZ01000003">
    <property type="protein sequence ID" value="SMX72076.1"/>
    <property type="molecule type" value="Genomic_DNA"/>
</dbReference>
<organism evidence="2 3">
    <name type="scientific">Brevibacterium aurantiacum</name>
    <dbReference type="NCBI Taxonomy" id="273384"/>
    <lineage>
        <taxon>Bacteria</taxon>
        <taxon>Bacillati</taxon>
        <taxon>Actinomycetota</taxon>
        <taxon>Actinomycetes</taxon>
        <taxon>Micrococcales</taxon>
        <taxon>Brevibacteriaceae</taxon>
        <taxon>Brevibacterium</taxon>
    </lineage>
</organism>
<dbReference type="AlphaFoldDB" id="A0A2H1IAE1"/>
<evidence type="ECO:0000256" key="1">
    <source>
        <dbReference type="SAM" id="MobiDB-lite"/>
    </source>
</evidence>
<protein>
    <submittedName>
        <fullName evidence="2">Uncharacterized protein</fullName>
    </submittedName>
</protein>
<evidence type="ECO:0000313" key="3">
    <source>
        <dbReference type="Proteomes" id="UP000234327"/>
    </source>
</evidence>
<dbReference type="Proteomes" id="UP000234327">
    <property type="component" value="Unassembled WGS sequence"/>
</dbReference>
<gene>
    <name evidence="2" type="ORF">BAURA63_01000</name>
</gene>
<name>A0A2H1IAE1_BREAU</name>
<feature type="compositionally biased region" description="Polar residues" evidence="1">
    <location>
        <begin position="27"/>
        <end position="38"/>
    </location>
</feature>
<proteinExistence type="predicted"/>
<feature type="compositionally biased region" description="Basic and acidic residues" evidence="1">
    <location>
        <begin position="1"/>
        <end position="10"/>
    </location>
</feature>
<evidence type="ECO:0000313" key="2">
    <source>
        <dbReference type="EMBL" id="SMX72076.1"/>
    </source>
</evidence>
<sequence>MGPHDADQIRPRAGNDAQRRGDHRGQACTQGPPQTGTTFRKRSTVVPMVIGASTSTSMVAKSDSSGGRSHVEVGAAFAGLVECCGQAFVVQLRTTFDKLRTGLFQPCIYRIICAACAPAE</sequence>